<dbReference type="PRINTS" id="PR00455">
    <property type="entry name" value="HTHTETR"/>
</dbReference>
<dbReference type="SUPFAM" id="SSF46689">
    <property type="entry name" value="Homeodomain-like"/>
    <property type="match status" value="1"/>
</dbReference>
<dbReference type="PANTHER" id="PTHR30055">
    <property type="entry name" value="HTH-TYPE TRANSCRIPTIONAL REGULATOR RUTR"/>
    <property type="match status" value="1"/>
</dbReference>
<comment type="caution">
    <text evidence="6">The sequence shown here is derived from an EMBL/GenBank/DDBJ whole genome shotgun (WGS) entry which is preliminary data.</text>
</comment>
<organism evidence="6 7">
    <name type="scientific">Amycolatopsis pithecellobii</name>
    <dbReference type="NCBI Taxonomy" id="664692"/>
    <lineage>
        <taxon>Bacteria</taxon>
        <taxon>Bacillati</taxon>
        <taxon>Actinomycetota</taxon>
        <taxon>Actinomycetes</taxon>
        <taxon>Pseudonocardiales</taxon>
        <taxon>Pseudonocardiaceae</taxon>
        <taxon>Amycolatopsis</taxon>
    </lineage>
</organism>
<dbReference type="OrthoDB" id="4746440at2"/>
<dbReference type="PROSITE" id="PS50977">
    <property type="entry name" value="HTH_TETR_2"/>
    <property type="match status" value="1"/>
</dbReference>
<keyword evidence="2 4" id="KW-0238">DNA-binding</keyword>
<keyword evidence="7" id="KW-1185">Reference proteome</keyword>
<keyword evidence="1" id="KW-0805">Transcription regulation</keyword>
<dbReference type="Gene3D" id="1.10.357.10">
    <property type="entry name" value="Tetracycline Repressor, domain 2"/>
    <property type="match status" value="1"/>
</dbReference>
<evidence type="ECO:0000256" key="3">
    <source>
        <dbReference type="ARBA" id="ARBA00023163"/>
    </source>
</evidence>
<evidence type="ECO:0000313" key="6">
    <source>
        <dbReference type="EMBL" id="MTD55180.1"/>
    </source>
</evidence>
<dbReference type="AlphaFoldDB" id="A0A6N7Z4G4"/>
<dbReference type="InterPro" id="IPR050109">
    <property type="entry name" value="HTH-type_TetR-like_transc_reg"/>
</dbReference>
<name>A0A6N7Z4G4_9PSEU</name>
<dbReference type="EMBL" id="WMBA01000018">
    <property type="protein sequence ID" value="MTD55180.1"/>
    <property type="molecule type" value="Genomic_DNA"/>
</dbReference>
<protein>
    <submittedName>
        <fullName evidence="6">TetR family transcriptional regulator</fullName>
    </submittedName>
</protein>
<reference evidence="6 7" key="1">
    <citation type="submission" date="2019-11" db="EMBL/GenBank/DDBJ databases">
        <title>Draft genome of Amycolatopsis RM579.</title>
        <authorList>
            <person name="Duangmal K."/>
            <person name="Mingma R."/>
        </authorList>
    </citation>
    <scope>NUCLEOTIDE SEQUENCE [LARGE SCALE GENOMIC DNA]</scope>
    <source>
        <strain evidence="6 7">RM579</strain>
    </source>
</reference>
<dbReference type="Pfam" id="PF00440">
    <property type="entry name" value="TetR_N"/>
    <property type="match status" value="1"/>
</dbReference>
<dbReference type="GO" id="GO:0003700">
    <property type="term" value="F:DNA-binding transcription factor activity"/>
    <property type="evidence" value="ECO:0007669"/>
    <property type="project" value="TreeGrafter"/>
</dbReference>
<gene>
    <name evidence="6" type="ORF">GKO32_14480</name>
</gene>
<evidence type="ECO:0000256" key="1">
    <source>
        <dbReference type="ARBA" id="ARBA00023015"/>
    </source>
</evidence>
<feature type="DNA-binding region" description="H-T-H motif" evidence="4">
    <location>
        <begin position="68"/>
        <end position="87"/>
    </location>
</feature>
<evidence type="ECO:0000259" key="5">
    <source>
        <dbReference type="PROSITE" id="PS50977"/>
    </source>
</evidence>
<proteinExistence type="predicted"/>
<accession>A0A6N7Z4G4</accession>
<sequence length="227" mass="25191">MKGGREKPWSLRSPILRYDAESGSRREPFRMTTAGALDGQTRRRLATRERLYEAAVALVTERGYEAATIDEIAVRAGTSRRTSFNHFPAKSEITLEWARRRRAEAAAAAAKAADSRSDVLDRVRAYFRALAAITEERPAETREMLLGYLRACGPVSQPTPMSAELAALLAGDRGDSEKFRLAGEILYDVYAGVLWRWMRDPAPRQGAFTKELVATIEVALHGIAGLH</sequence>
<evidence type="ECO:0000313" key="7">
    <source>
        <dbReference type="Proteomes" id="UP000440096"/>
    </source>
</evidence>
<dbReference type="Proteomes" id="UP000440096">
    <property type="component" value="Unassembled WGS sequence"/>
</dbReference>
<feature type="domain" description="HTH tetR-type" evidence="5">
    <location>
        <begin position="45"/>
        <end position="105"/>
    </location>
</feature>
<evidence type="ECO:0000256" key="4">
    <source>
        <dbReference type="PROSITE-ProRule" id="PRU00335"/>
    </source>
</evidence>
<keyword evidence="3" id="KW-0804">Transcription</keyword>
<dbReference type="PANTHER" id="PTHR30055:SF234">
    <property type="entry name" value="HTH-TYPE TRANSCRIPTIONAL REGULATOR BETI"/>
    <property type="match status" value="1"/>
</dbReference>
<dbReference type="InterPro" id="IPR001647">
    <property type="entry name" value="HTH_TetR"/>
</dbReference>
<dbReference type="GO" id="GO:0000976">
    <property type="term" value="F:transcription cis-regulatory region binding"/>
    <property type="evidence" value="ECO:0007669"/>
    <property type="project" value="TreeGrafter"/>
</dbReference>
<dbReference type="InterPro" id="IPR009057">
    <property type="entry name" value="Homeodomain-like_sf"/>
</dbReference>
<evidence type="ECO:0000256" key="2">
    <source>
        <dbReference type="ARBA" id="ARBA00023125"/>
    </source>
</evidence>